<dbReference type="PANTHER" id="PTHR33221">
    <property type="entry name" value="WINGED HELIX-TURN-HELIX TRANSCRIPTIONAL REGULATOR, RRF2 FAMILY"/>
    <property type="match status" value="1"/>
</dbReference>
<dbReference type="KEGG" id="ceu:A7L45_08860"/>
<accession>A0A1J0GFM0</accession>
<name>A0A1J0GFM0_9CLOT</name>
<dbReference type="InterPro" id="IPR036388">
    <property type="entry name" value="WH-like_DNA-bd_sf"/>
</dbReference>
<organism evidence="1 2">
    <name type="scientific">Clostridium estertheticum subsp. estertheticum</name>
    <dbReference type="NCBI Taxonomy" id="1552"/>
    <lineage>
        <taxon>Bacteria</taxon>
        <taxon>Bacillati</taxon>
        <taxon>Bacillota</taxon>
        <taxon>Clostridia</taxon>
        <taxon>Eubacteriales</taxon>
        <taxon>Clostridiaceae</taxon>
        <taxon>Clostridium</taxon>
    </lineage>
</organism>
<dbReference type="SUPFAM" id="SSF46785">
    <property type="entry name" value="Winged helix' DNA-binding domain"/>
    <property type="match status" value="1"/>
</dbReference>
<dbReference type="FunFam" id="1.10.10.10:FF:000138">
    <property type="entry name" value="Rrf2 family transcriptional regulator"/>
    <property type="match status" value="1"/>
</dbReference>
<dbReference type="AlphaFoldDB" id="A0A1J0GFM0"/>
<dbReference type="PANTHER" id="PTHR33221:SF15">
    <property type="entry name" value="HTH-TYPE TRANSCRIPTIONAL REGULATOR YWGB-RELATED"/>
    <property type="match status" value="1"/>
</dbReference>
<dbReference type="RefSeq" id="WP_071612461.1">
    <property type="nucleotide sequence ID" value="NZ_CP015756.1"/>
</dbReference>
<gene>
    <name evidence="1" type="ORF">A7L45_08860</name>
</gene>
<dbReference type="PROSITE" id="PS51197">
    <property type="entry name" value="HTH_RRF2_2"/>
    <property type="match status" value="1"/>
</dbReference>
<dbReference type="Gene3D" id="1.10.10.10">
    <property type="entry name" value="Winged helix-like DNA-binding domain superfamily/Winged helix DNA-binding domain"/>
    <property type="match status" value="1"/>
</dbReference>
<dbReference type="Pfam" id="PF02082">
    <property type="entry name" value="Rrf2"/>
    <property type="match status" value="1"/>
</dbReference>
<dbReference type="InterPro" id="IPR000944">
    <property type="entry name" value="Tscrpt_reg_Rrf2"/>
</dbReference>
<dbReference type="GO" id="GO:0005829">
    <property type="term" value="C:cytosol"/>
    <property type="evidence" value="ECO:0007669"/>
    <property type="project" value="TreeGrafter"/>
</dbReference>
<dbReference type="InterPro" id="IPR036390">
    <property type="entry name" value="WH_DNA-bd_sf"/>
</dbReference>
<dbReference type="STRING" id="1552.A7L45_08860"/>
<protein>
    <submittedName>
        <fullName evidence="1">Rrf2 family transcriptional regulator</fullName>
    </submittedName>
</protein>
<dbReference type="OrthoDB" id="213028at2"/>
<dbReference type="Proteomes" id="UP000182569">
    <property type="component" value="Chromosome"/>
</dbReference>
<reference evidence="2" key="1">
    <citation type="journal article" date="2016" name="Front. Microbiol.">
        <title>Complete Genome Sequence of Clostridium estertheticum DSM 8809, a Microbe Identified in Spoiled Vacuum Packed Beef.</title>
        <authorList>
            <person name="Yu Z."/>
            <person name="Gunn L."/>
            <person name="Brennan E."/>
            <person name="Reid R."/>
            <person name="Wall P.G."/>
            <person name="Gaora O.P."/>
            <person name="Hurley D."/>
            <person name="Bolton D."/>
            <person name="Fanning S."/>
        </authorList>
    </citation>
    <scope>NUCLEOTIDE SEQUENCE [LARGE SCALE GENOMIC DNA]</scope>
    <source>
        <strain evidence="2">DSM 8809</strain>
    </source>
</reference>
<dbReference type="GO" id="GO:0003700">
    <property type="term" value="F:DNA-binding transcription factor activity"/>
    <property type="evidence" value="ECO:0007669"/>
    <property type="project" value="TreeGrafter"/>
</dbReference>
<keyword evidence="2" id="KW-1185">Reference proteome</keyword>
<proteinExistence type="predicted"/>
<sequence length="143" mass="15628">MKISSRFTVAVHILSLLSIYPNPLPTSDMIAGSVNTNAVVIRRILGMLKSAGLVDMKRGTGGSYLTKHIEDINLLEVYKAVDVVDTGGLFQVHQNPNINCPIGANIQSVIEVTLFNAQESMENVLKNVTMLDVVSDFNEKINK</sequence>
<evidence type="ECO:0000313" key="2">
    <source>
        <dbReference type="Proteomes" id="UP000182569"/>
    </source>
</evidence>
<evidence type="ECO:0000313" key="1">
    <source>
        <dbReference type="EMBL" id="APC40170.1"/>
    </source>
</evidence>
<dbReference type="EMBL" id="CP015756">
    <property type="protein sequence ID" value="APC40170.1"/>
    <property type="molecule type" value="Genomic_DNA"/>
</dbReference>